<protein>
    <recommendedName>
        <fullName evidence="6 7">Large ribosomal subunit protein bL9</fullName>
    </recommendedName>
</protein>
<dbReference type="GO" id="GO:0006412">
    <property type="term" value="P:translation"/>
    <property type="evidence" value="ECO:0007669"/>
    <property type="project" value="UniProtKB-UniRule"/>
</dbReference>
<dbReference type="Pfam" id="PF03948">
    <property type="entry name" value="Ribosomal_L9_C"/>
    <property type="match status" value="1"/>
</dbReference>
<dbReference type="GeneID" id="93230576"/>
<keyword evidence="4 7" id="KW-0689">Ribosomal protein</keyword>
<dbReference type="SUPFAM" id="SSF55653">
    <property type="entry name" value="Ribosomal protein L9 C-domain"/>
    <property type="match status" value="1"/>
</dbReference>
<accession>A0A0S2W8F8</accession>
<evidence type="ECO:0000256" key="5">
    <source>
        <dbReference type="ARBA" id="ARBA00023274"/>
    </source>
</evidence>
<keyword evidence="3 7" id="KW-0694">RNA-binding</keyword>
<reference evidence="11 13" key="3">
    <citation type="submission" date="2018-04" db="EMBL/GenBank/DDBJ databases">
        <title>Genomic Encyclopedia of Type Strains, Phase IV (KMG-IV): sequencing the most valuable type-strain genomes for metagenomic binning, comparative biology and taxonomic classification.</title>
        <authorList>
            <person name="Goeker M."/>
        </authorList>
    </citation>
    <scope>NUCLEOTIDE SEQUENCE [LARGE SCALE GENOMIC DNA]</scope>
    <source>
        <strain evidence="11 13">DSM 26588</strain>
    </source>
</reference>
<keyword evidence="2 7" id="KW-0699">rRNA-binding</keyword>
<name>A0A0S2W8F8_9FIRM</name>
<evidence type="ECO:0000256" key="4">
    <source>
        <dbReference type="ARBA" id="ARBA00022980"/>
    </source>
</evidence>
<sequence length="149" mass="16174">MKVILNQDVKGQGKKGQLVEVSDGYARNFLLPRKLAVEANADNVNKMKLEEKAKKAREAAEKAEAEAIAEQLKGCTVKIYAKSGSGGRLFGAVTSKEIAECLKAQYGLDVAKSKIVQEEPIKSFGTYDLKCKLGYEVAGNLHVVVAEEK</sequence>
<dbReference type="PANTHER" id="PTHR21368">
    <property type="entry name" value="50S RIBOSOMAL PROTEIN L9"/>
    <property type="match status" value="1"/>
</dbReference>
<dbReference type="KEGG" id="ibu:IB211_03212"/>
<reference evidence="10 12" key="1">
    <citation type="journal article" date="2015" name="Nat. Commun.">
        <title>Production of butyrate from lysine and the Amadori product fructoselysine by a human gut commensal.</title>
        <authorList>
            <person name="Bui T.P."/>
            <person name="Ritari J."/>
            <person name="Boeren S."/>
            <person name="de Waard P."/>
            <person name="Plugge C.M."/>
            <person name="de Vos W.M."/>
        </authorList>
    </citation>
    <scope>NUCLEOTIDE SEQUENCE [LARGE SCALE GENOMIC DNA]</scope>
    <source>
        <strain evidence="10 12">AF211</strain>
    </source>
</reference>
<dbReference type="GO" id="GO:0019843">
    <property type="term" value="F:rRNA binding"/>
    <property type="evidence" value="ECO:0007669"/>
    <property type="project" value="UniProtKB-UniRule"/>
</dbReference>
<evidence type="ECO:0000256" key="7">
    <source>
        <dbReference type="HAMAP-Rule" id="MF_00503"/>
    </source>
</evidence>
<dbReference type="Gene3D" id="3.40.5.10">
    <property type="entry name" value="Ribosomal protein L9, N-terminal domain"/>
    <property type="match status" value="1"/>
</dbReference>
<dbReference type="InterPro" id="IPR020069">
    <property type="entry name" value="Ribosomal_bL9_C"/>
</dbReference>
<evidence type="ECO:0000313" key="12">
    <source>
        <dbReference type="Proteomes" id="UP000064844"/>
    </source>
</evidence>
<dbReference type="GO" id="GO:0003735">
    <property type="term" value="F:structural constituent of ribosome"/>
    <property type="evidence" value="ECO:0007669"/>
    <property type="project" value="InterPro"/>
</dbReference>
<evidence type="ECO:0000313" key="10">
    <source>
        <dbReference type="EMBL" id="ALP95603.1"/>
    </source>
</evidence>
<dbReference type="STRING" id="1297617.IB211_03212"/>
<dbReference type="InterPro" id="IPR036935">
    <property type="entry name" value="Ribosomal_bL9_N_sf"/>
</dbReference>
<keyword evidence="12" id="KW-1185">Reference proteome</keyword>
<dbReference type="InterPro" id="IPR020070">
    <property type="entry name" value="Ribosomal_bL9_N"/>
</dbReference>
<evidence type="ECO:0000256" key="3">
    <source>
        <dbReference type="ARBA" id="ARBA00022884"/>
    </source>
</evidence>
<comment type="similarity">
    <text evidence="1 7">Belongs to the bacterial ribosomal protein bL9 family.</text>
</comment>
<proteinExistence type="inferred from homology"/>
<dbReference type="EMBL" id="QEKK01000007">
    <property type="protein sequence ID" value="PVY48314.1"/>
    <property type="molecule type" value="Genomic_DNA"/>
</dbReference>
<keyword evidence="5 7" id="KW-0687">Ribonucleoprotein</keyword>
<organism evidence="10 12">
    <name type="scientific">Intestinimonas butyriciproducens</name>
    <dbReference type="NCBI Taxonomy" id="1297617"/>
    <lineage>
        <taxon>Bacteria</taxon>
        <taxon>Bacillati</taxon>
        <taxon>Bacillota</taxon>
        <taxon>Clostridia</taxon>
        <taxon>Eubacteriales</taxon>
        <taxon>Intestinimonas</taxon>
    </lineage>
</organism>
<keyword evidence="8" id="KW-0175">Coiled coil</keyword>
<dbReference type="InterPro" id="IPR000244">
    <property type="entry name" value="Ribosomal_bL9"/>
</dbReference>
<dbReference type="PROSITE" id="PS00651">
    <property type="entry name" value="RIBOSOMAL_L9"/>
    <property type="match status" value="1"/>
</dbReference>
<dbReference type="InterPro" id="IPR009027">
    <property type="entry name" value="Ribosomal_bL9/RNase_H1_N"/>
</dbReference>
<dbReference type="PATRIC" id="fig|1297617.4.peg.3301"/>
<dbReference type="Proteomes" id="UP000064844">
    <property type="component" value="Chromosome"/>
</dbReference>
<evidence type="ECO:0000313" key="11">
    <source>
        <dbReference type="EMBL" id="PVY48314.1"/>
    </source>
</evidence>
<dbReference type="InterPro" id="IPR020594">
    <property type="entry name" value="Ribosomal_bL9_bac/chp"/>
</dbReference>
<dbReference type="Gene3D" id="3.10.430.100">
    <property type="entry name" value="Ribosomal protein L9, C-terminal domain"/>
    <property type="match status" value="1"/>
</dbReference>
<evidence type="ECO:0000313" key="13">
    <source>
        <dbReference type="Proteomes" id="UP000245778"/>
    </source>
</evidence>
<dbReference type="Proteomes" id="UP000245778">
    <property type="component" value="Unassembled WGS sequence"/>
</dbReference>
<evidence type="ECO:0000256" key="1">
    <source>
        <dbReference type="ARBA" id="ARBA00010605"/>
    </source>
</evidence>
<evidence type="ECO:0000259" key="9">
    <source>
        <dbReference type="PROSITE" id="PS00651"/>
    </source>
</evidence>
<dbReference type="InterPro" id="IPR036791">
    <property type="entry name" value="Ribosomal_bL9_C_sf"/>
</dbReference>
<reference evidence="12" key="2">
    <citation type="submission" date="2015-04" db="EMBL/GenBank/DDBJ databases">
        <title>A butyrogenic pathway from the amino acid lysine in a human gut commensal.</title>
        <authorList>
            <person name="de Vos W.M."/>
            <person name="Bui N.T.P."/>
            <person name="Plugge C.M."/>
            <person name="Ritari J."/>
        </authorList>
    </citation>
    <scope>NUCLEOTIDE SEQUENCE [LARGE SCALE GENOMIC DNA]</scope>
    <source>
        <strain evidence="12">AF211</strain>
    </source>
</reference>
<feature type="domain" description="Ribosomal protein L9" evidence="9">
    <location>
        <begin position="13"/>
        <end position="40"/>
    </location>
</feature>
<evidence type="ECO:0000256" key="8">
    <source>
        <dbReference type="SAM" id="Coils"/>
    </source>
</evidence>
<dbReference type="eggNOG" id="COG0359">
    <property type="taxonomic scope" value="Bacteria"/>
</dbReference>
<dbReference type="GO" id="GO:1990904">
    <property type="term" value="C:ribonucleoprotein complex"/>
    <property type="evidence" value="ECO:0007669"/>
    <property type="project" value="UniProtKB-KW"/>
</dbReference>
<gene>
    <name evidence="7" type="primary">rplI</name>
    <name evidence="11" type="ORF">C7373_10761</name>
    <name evidence="10" type="ORF">IB211_03212</name>
</gene>
<evidence type="ECO:0000256" key="6">
    <source>
        <dbReference type="ARBA" id="ARBA00035292"/>
    </source>
</evidence>
<dbReference type="GO" id="GO:0005840">
    <property type="term" value="C:ribosome"/>
    <property type="evidence" value="ECO:0007669"/>
    <property type="project" value="UniProtKB-KW"/>
</dbReference>
<dbReference type="AlphaFoldDB" id="A0A0S2W8F8"/>
<dbReference type="EMBL" id="CP011307">
    <property type="protein sequence ID" value="ALP95603.1"/>
    <property type="molecule type" value="Genomic_DNA"/>
</dbReference>
<dbReference type="SUPFAM" id="SSF55658">
    <property type="entry name" value="L9 N-domain-like"/>
    <property type="match status" value="1"/>
</dbReference>
<dbReference type="RefSeq" id="WP_033118572.1">
    <property type="nucleotide sequence ID" value="NZ_CALICV010000011.1"/>
</dbReference>
<comment type="function">
    <text evidence="7">Binds to the 23S rRNA.</text>
</comment>
<dbReference type="HAMAP" id="MF_00503">
    <property type="entry name" value="Ribosomal_bL9"/>
    <property type="match status" value="1"/>
</dbReference>
<dbReference type="Pfam" id="PF01281">
    <property type="entry name" value="Ribosomal_L9_N"/>
    <property type="match status" value="1"/>
</dbReference>
<dbReference type="OrthoDB" id="9788336at2"/>
<feature type="coiled-coil region" evidence="8">
    <location>
        <begin position="39"/>
        <end position="73"/>
    </location>
</feature>
<dbReference type="NCBIfam" id="TIGR00158">
    <property type="entry name" value="L9"/>
    <property type="match status" value="1"/>
</dbReference>
<evidence type="ECO:0000256" key="2">
    <source>
        <dbReference type="ARBA" id="ARBA00022730"/>
    </source>
</evidence>